<keyword evidence="8" id="KW-1185">Reference proteome</keyword>
<feature type="compositionally biased region" description="Low complexity" evidence="5">
    <location>
        <begin position="1"/>
        <end position="13"/>
    </location>
</feature>
<dbReference type="InterPro" id="IPR051794">
    <property type="entry name" value="PG_Endopeptidase_C40"/>
</dbReference>
<accession>A0A4R2QN07</accession>
<dbReference type="GO" id="GO:0006508">
    <property type="term" value="P:proteolysis"/>
    <property type="evidence" value="ECO:0007669"/>
    <property type="project" value="UniProtKB-KW"/>
</dbReference>
<gene>
    <name evidence="7" type="ORF">EV191_1108</name>
</gene>
<dbReference type="EMBL" id="SLXQ01000010">
    <property type="protein sequence ID" value="TCP48451.1"/>
    <property type="molecule type" value="Genomic_DNA"/>
</dbReference>
<dbReference type="Proteomes" id="UP000294911">
    <property type="component" value="Unassembled WGS sequence"/>
</dbReference>
<keyword evidence="2" id="KW-0645">Protease</keyword>
<dbReference type="PANTHER" id="PTHR47359:SF3">
    <property type="entry name" value="NLP_P60 DOMAIN-CONTAINING PROTEIN-RELATED"/>
    <property type="match status" value="1"/>
</dbReference>
<evidence type="ECO:0000259" key="6">
    <source>
        <dbReference type="PROSITE" id="PS51935"/>
    </source>
</evidence>
<evidence type="ECO:0000256" key="3">
    <source>
        <dbReference type="ARBA" id="ARBA00022801"/>
    </source>
</evidence>
<dbReference type="InterPro" id="IPR000064">
    <property type="entry name" value="NLP_P60_dom"/>
</dbReference>
<evidence type="ECO:0000256" key="2">
    <source>
        <dbReference type="ARBA" id="ARBA00022670"/>
    </source>
</evidence>
<dbReference type="AlphaFoldDB" id="A0A4R2QN07"/>
<dbReference type="PANTHER" id="PTHR47359">
    <property type="entry name" value="PEPTIDOGLYCAN DL-ENDOPEPTIDASE CWLO"/>
    <property type="match status" value="1"/>
</dbReference>
<dbReference type="InterPro" id="IPR038765">
    <property type="entry name" value="Papain-like_cys_pep_sf"/>
</dbReference>
<proteinExistence type="inferred from homology"/>
<evidence type="ECO:0000313" key="7">
    <source>
        <dbReference type="EMBL" id="TCP48451.1"/>
    </source>
</evidence>
<dbReference type="Gene3D" id="3.90.1720.10">
    <property type="entry name" value="endopeptidase domain like (from Nostoc punctiforme)"/>
    <property type="match status" value="1"/>
</dbReference>
<protein>
    <submittedName>
        <fullName evidence="7">Cell wall-associated NlpC family hydrolase</fullName>
    </submittedName>
</protein>
<dbReference type="PROSITE" id="PS51935">
    <property type="entry name" value="NLPC_P60"/>
    <property type="match status" value="1"/>
</dbReference>
<evidence type="ECO:0000313" key="8">
    <source>
        <dbReference type="Proteomes" id="UP000294911"/>
    </source>
</evidence>
<dbReference type="SUPFAM" id="SSF54001">
    <property type="entry name" value="Cysteine proteinases"/>
    <property type="match status" value="1"/>
</dbReference>
<comment type="similarity">
    <text evidence="1">Belongs to the peptidase C40 family.</text>
</comment>
<evidence type="ECO:0000256" key="1">
    <source>
        <dbReference type="ARBA" id="ARBA00007074"/>
    </source>
</evidence>
<comment type="caution">
    <text evidence="7">The sequence shown here is derived from an EMBL/GenBank/DDBJ whole genome shotgun (WGS) entry which is preliminary data.</text>
</comment>
<feature type="domain" description="NlpC/P60" evidence="6">
    <location>
        <begin position="153"/>
        <end position="269"/>
    </location>
</feature>
<reference evidence="7 8" key="1">
    <citation type="submission" date="2019-03" db="EMBL/GenBank/DDBJ databases">
        <title>Genomic Encyclopedia of Type Strains, Phase IV (KMG-IV): sequencing the most valuable type-strain genomes for metagenomic binning, comparative biology and taxonomic classification.</title>
        <authorList>
            <person name="Goeker M."/>
        </authorList>
    </citation>
    <scope>NUCLEOTIDE SEQUENCE [LARGE SCALE GENOMIC DNA]</scope>
    <source>
        <strain evidence="7 8">DSM 45765</strain>
    </source>
</reference>
<feature type="region of interest" description="Disordered" evidence="5">
    <location>
        <begin position="1"/>
        <end position="20"/>
    </location>
</feature>
<dbReference type="RefSeq" id="WP_341539630.1">
    <property type="nucleotide sequence ID" value="NZ_SLXQ01000010.1"/>
</dbReference>
<evidence type="ECO:0000256" key="5">
    <source>
        <dbReference type="SAM" id="MobiDB-lite"/>
    </source>
</evidence>
<evidence type="ECO:0000256" key="4">
    <source>
        <dbReference type="ARBA" id="ARBA00022807"/>
    </source>
</evidence>
<dbReference type="Pfam" id="PF00877">
    <property type="entry name" value="NLPC_P60"/>
    <property type="match status" value="1"/>
</dbReference>
<sequence>MSTSALSDSASPRPRSRAVRRGTGAVLLSALTGALLISTAPSAAAVVPSEQTINATPESITSGKSVTFSGKLTGIGDRPLTDKEVVLEHRANADQAWQSANTGKTNDEGIASIPAKITATAEWRLHYRGDRLYDPGASKTVQITATKPPPPSKPINQRIVETAAAQRGKPYSYGAAGPNKFDCSGLTQYVHKRLGINLPRTSSDQRQATSKLARDRMRPGDLVFFHDGGSVYHVGIFAGNGKIWGAPEPGDHVRLQQIWTDSYTVGRAW</sequence>
<keyword evidence="4" id="KW-0788">Thiol protease</keyword>
<organism evidence="7 8">
    <name type="scientific">Tamaricihabitans halophyticus</name>
    <dbReference type="NCBI Taxonomy" id="1262583"/>
    <lineage>
        <taxon>Bacteria</taxon>
        <taxon>Bacillati</taxon>
        <taxon>Actinomycetota</taxon>
        <taxon>Actinomycetes</taxon>
        <taxon>Pseudonocardiales</taxon>
        <taxon>Pseudonocardiaceae</taxon>
        <taxon>Tamaricihabitans</taxon>
    </lineage>
</organism>
<name>A0A4R2QN07_9PSEU</name>
<dbReference type="GO" id="GO:0008234">
    <property type="term" value="F:cysteine-type peptidase activity"/>
    <property type="evidence" value="ECO:0007669"/>
    <property type="project" value="UniProtKB-KW"/>
</dbReference>
<keyword evidence="3 7" id="KW-0378">Hydrolase</keyword>